<dbReference type="EMBL" id="CAXKWB010032925">
    <property type="protein sequence ID" value="CAL4142080.1"/>
    <property type="molecule type" value="Genomic_DNA"/>
</dbReference>
<proteinExistence type="predicted"/>
<dbReference type="CDD" id="cd01650">
    <property type="entry name" value="RT_nLTR_like"/>
    <property type="match status" value="1"/>
</dbReference>
<name>A0AAV2RVB4_MEGNR</name>
<keyword evidence="3" id="KW-1185">Reference proteome</keyword>
<accession>A0AAV2RVB4</accession>
<evidence type="ECO:0000313" key="3">
    <source>
        <dbReference type="Proteomes" id="UP001497623"/>
    </source>
</evidence>
<evidence type="ECO:0000313" key="2">
    <source>
        <dbReference type="EMBL" id="CAL4142080.1"/>
    </source>
</evidence>
<organism evidence="2 3">
    <name type="scientific">Meganyctiphanes norvegica</name>
    <name type="common">Northern krill</name>
    <name type="synonym">Thysanopoda norvegica</name>
    <dbReference type="NCBI Taxonomy" id="48144"/>
    <lineage>
        <taxon>Eukaryota</taxon>
        <taxon>Metazoa</taxon>
        <taxon>Ecdysozoa</taxon>
        <taxon>Arthropoda</taxon>
        <taxon>Crustacea</taxon>
        <taxon>Multicrustacea</taxon>
        <taxon>Malacostraca</taxon>
        <taxon>Eumalacostraca</taxon>
        <taxon>Eucarida</taxon>
        <taxon>Euphausiacea</taxon>
        <taxon>Euphausiidae</taxon>
        <taxon>Meganyctiphanes</taxon>
    </lineage>
</organism>
<dbReference type="PROSITE" id="PS50878">
    <property type="entry name" value="RT_POL"/>
    <property type="match status" value="1"/>
</dbReference>
<dbReference type="PANTHER" id="PTHR47027:SF20">
    <property type="entry name" value="REVERSE TRANSCRIPTASE-LIKE PROTEIN WITH RNA-DIRECTED DNA POLYMERASE DOMAIN"/>
    <property type="match status" value="1"/>
</dbReference>
<dbReference type="InterPro" id="IPR043502">
    <property type="entry name" value="DNA/RNA_pol_sf"/>
</dbReference>
<dbReference type="GO" id="GO:0071897">
    <property type="term" value="P:DNA biosynthetic process"/>
    <property type="evidence" value="ECO:0007669"/>
    <property type="project" value="UniProtKB-ARBA"/>
</dbReference>
<dbReference type="InterPro" id="IPR000477">
    <property type="entry name" value="RT_dom"/>
</dbReference>
<dbReference type="AlphaFoldDB" id="A0AAV2RVB4"/>
<protein>
    <recommendedName>
        <fullName evidence="1">Reverse transcriptase domain-containing protein</fullName>
    </recommendedName>
</protein>
<dbReference type="SUPFAM" id="SSF56672">
    <property type="entry name" value="DNA/RNA polymerases"/>
    <property type="match status" value="1"/>
</dbReference>
<gene>
    <name evidence="2" type="ORF">MNOR_LOCUS29003</name>
</gene>
<dbReference type="PANTHER" id="PTHR47027">
    <property type="entry name" value="REVERSE TRANSCRIPTASE DOMAIN-CONTAINING PROTEIN"/>
    <property type="match status" value="1"/>
</dbReference>
<reference evidence="2 3" key="1">
    <citation type="submission" date="2024-05" db="EMBL/GenBank/DDBJ databases">
        <authorList>
            <person name="Wallberg A."/>
        </authorList>
    </citation>
    <scope>NUCLEOTIDE SEQUENCE [LARGE SCALE GENOMIC DNA]</scope>
</reference>
<sequence length="192" mass="22244">MFIYVYLCFLDASKAFDRVNHHVLFDKLVKKGVPGYLVRILIYWYTNQTMTIRWGSMMSESFNVSNGVRQGGILTPYLFNIYMNDLSLRLKKHYAGCKIANQIINHLFYADDLALLCPSQRGLQELLETCEKYAQEHDIIFNTKKSVVLIRRSNVLKNAVVSPFMLCNEGLKEVNETRYLGHFITADGRDDK</sequence>
<comment type="caution">
    <text evidence="2">The sequence shown here is derived from an EMBL/GenBank/DDBJ whole genome shotgun (WGS) entry which is preliminary data.</text>
</comment>
<evidence type="ECO:0000259" key="1">
    <source>
        <dbReference type="PROSITE" id="PS50878"/>
    </source>
</evidence>
<feature type="domain" description="Reverse transcriptase" evidence="1">
    <location>
        <begin position="1"/>
        <end position="184"/>
    </location>
</feature>
<dbReference type="Pfam" id="PF00078">
    <property type="entry name" value="RVT_1"/>
    <property type="match status" value="1"/>
</dbReference>
<dbReference type="Proteomes" id="UP001497623">
    <property type="component" value="Unassembled WGS sequence"/>
</dbReference>